<comment type="caution">
    <text evidence="4">The sequence shown here is derived from an EMBL/GenBank/DDBJ whole genome shotgun (WGS) entry which is preliminary data.</text>
</comment>
<dbReference type="GO" id="GO:0032259">
    <property type="term" value="P:methylation"/>
    <property type="evidence" value="ECO:0007669"/>
    <property type="project" value="UniProtKB-KW"/>
</dbReference>
<dbReference type="PANTHER" id="PTHR43861">
    <property type="entry name" value="TRANS-ACONITATE 2-METHYLTRANSFERASE-RELATED"/>
    <property type="match status" value="1"/>
</dbReference>
<proteinExistence type="predicted"/>
<evidence type="ECO:0000256" key="2">
    <source>
        <dbReference type="ARBA" id="ARBA00022679"/>
    </source>
</evidence>
<keyword evidence="1 4" id="KW-0489">Methyltransferase</keyword>
<gene>
    <name evidence="4" type="ORF">IAA42_05110</name>
</gene>
<reference evidence="4" key="1">
    <citation type="journal article" date="2021" name="PeerJ">
        <title>Extensive microbial diversity within the chicken gut microbiome revealed by metagenomics and culture.</title>
        <authorList>
            <person name="Gilroy R."/>
            <person name="Ravi A."/>
            <person name="Getino M."/>
            <person name="Pursley I."/>
            <person name="Horton D.L."/>
            <person name="Alikhan N.F."/>
            <person name="Baker D."/>
            <person name="Gharbi K."/>
            <person name="Hall N."/>
            <person name="Watson M."/>
            <person name="Adriaenssens E.M."/>
            <person name="Foster-Nyarko E."/>
            <person name="Jarju S."/>
            <person name="Secka A."/>
            <person name="Antonio M."/>
            <person name="Oren A."/>
            <person name="Chaudhuri R.R."/>
            <person name="La Ragione R."/>
            <person name="Hildebrand F."/>
            <person name="Pallen M.J."/>
        </authorList>
    </citation>
    <scope>NUCLEOTIDE SEQUENCE</scope>
    <source>
        <strain evidence="4">ChiHjej10B9-743</strain>
    </source>
</reference>
<protein>
    <submittedName>
        <fullName evidence="4">Methyltransferase domain-containing protein</fullName>
    </submittedName>
</protein>
<dbReference type="InterPro" id="IPR029063">
    <property type="entry name" value="SAM-dependent_MTases_sf"/>
</dbReference>
<reference evidence="4" key="2">
    <citation type="submission" date="2021-04" db="EMBL/GenBank/DDBJ databases">
        <authorList>
            <person name="Gilroy R."/>
        </authorList>
    </citation>
    <scope>NUCLEOTIDE SEQUENCE</scope>
    <source>
        <strain evidence="4">ChiHjej10B9-743</strain>
    </source>
</reference>
<dbReference type="Pfam" id="PF13649">
    <property type="entry name" value="Methyltransf_25"/>
    <property type="match status" value="1"/>
</dbReference>
<name>A0A9D2CHC3_9ACTN</name>
<dbReference type="SUPFAM" id="SSF53335">
    <property type="entry name" value="S-adenosyl-L-methionine-dependent methyltransferases"/>
    <property type="match status" value="1"/>
</dbReference>
<evidence type="ECO:0000313" key="4">
    <source>
        <dbReference type="EMBL" id="HIY79799.1"/>
    </source>
</evidence>
<evidence type="ECO:0000313" key="5">
    <source>
        <dbReference type="Proteomes" id="UP000824133"/>
    </source>
</evidence>
<keyword evidence="2" id="KW-0808">Transferase</keyword>
<dbReference type="Proteomes" id="UP000824133">
    <property type="component" value="Unassembled WGS sequence"/>
</dbReference>
<dbReference type="AlphaFoldDB" id="A0A9D2CHC3"/>
<dbReference type="Gene3D" id="3.40.50.150">
    <property type="entry name" value="Vaccinia Virus protein VP39"/>
    <property type="match status" value="1"/>
</dbReference>
<dbReference type="PANTHER" id="PTHR43861:SF1">
    <property type="entry name" value="TRANS-ACONITATE 2-METHYLTRANSFERASE"/>
    <property type="match status" value="1"/>
</dbReference>
<dbReference type="GO" id="GO:0008168">
    <property type="term" value="F:methyltransferase activity"/>
    <property type="evidence" value="ECO:0007669"/>
    <property type="project" value="UniProtKB-KW"/>
</dbReference>
<evidence type="ECO:0000259" key="3">
    <source>
        <dbReference type="Pfam" id="PF13649"/>
    </source>
</evidence>
<sequence>MRDATIGYYDSHAEAFVSSTVGADMGSLLMAFLELVPDGGRVLDWGCGSGRDSLAMMRAGYDVVAVDLSDAMADATEALTGLTVRREAFADLDDENAFDGIWASASLLHAPSGELPGILVRGMRALKRNGVLYVSFKYGDFEGQRSGRWFNDMDEVSLRSVIEGVDGLEVERVWTSSDVRPGRSDEMWLNALLRRRQVRG</sequence>
<dbReference type="EMBL" id="DXCP01000037">
    <property type="protein sequence ID" value="HIY79799.1"/>
    <property type="molecule type" value="Genomic_DNA"/>
</dbReference>
<dbReference type="CDD" id="cd02440">
    <property type="entry name" value="AdoMet_MTases"/>
    <property type="match status" value="1"/>
</dbReference>
<dbReference type="InterPro" id="IPR041698">
    <property type="entry name" value="Methyltransf_25"/>
</dbReference>
<accession>A0A9D2CHC3</accession>
<feature type="domain" description="Methyltransferase" evidence="3">
    <location>
        <begin position="42"/>
        <end position="130"/>
    </location>
</feature>
<organism evidence="4 5">
    <name type="scientific">Candidatus Olsenella excrementavium</name>
    <dbReference type="NCBI Taxonomy" id="2838709"/>
    <lineage>
        <taxon>Bacteria</taxon>
        <taxon>Bacillati</taxon>
        <taxon>Actinomycetota</taxon>
        <taxon>Coriobacteriia</taxon>
        <taxon>Coriobacteriales</taxon>
        <taxon>Atopobiaceae</taxon>
        <taxon>Olsenella</taxon>
    </lineage>
</organism>
<evidence type="ECO:0000256" key="1">
    <source>
        <dbReference type="ARBA" id="ARBA00022603"/>
    </source>
</evidence>